<evidence type="ECO:0000313" key="1">
    <source>
        <dbReference type="EMBL" id="CAN83930.1"/>
    </source>
</evidence>
<sequence length="100" mass="11048">MPLKCRRIKAFVKGSSSRTRNGFIGTTCAPIVHMFYSNIIEHDLGESYLKSSLFGIVVKVTPDVVVEVLSILLVDAPIVSELDITSKLLDRVSIDLWGKV</sequence>
<accession>A5C4Z4</accession>
<proteinExistence type="predicted"/>
<reference evidence="1" key="1">
    <citation type="journal article" date="2007" name="PLoS ONE">
        <title>The first genome sequence of an elite grapevine cultivar (Pinot noir Vitis vinifera L.): coping with a highly heterozygous genome.</title>
        <authorList>
            <person name="Velasco R."/>
            <person name="Zharkikh A."/>
            <person name="Troggio M."/>
            <person name="Cartwright D.A."/>
            <person name="Cestaro A."/>
            <person name="Pruss D."/>
            <person name="Pindo M."/>
            <person name="FitzGerald L.M."/>
            <person name="Vezzulli S."/>
            <person name="Reid J."/>
            <person name="Malacarne G."/>
            <person name="Iliev D."/>
            <person name="Coppola G."/>
            <person name="Wardell B."/>
            <person name="Micheletti D."/>
            <person name="Macalma T."/>
            <person name="Facci M."/>
            <person name="Mitchell J.T."/>
            <person name="Perazzolli M."/>
            <person name="Eldredge G."/>
            <person name="Gatto P."/>
            <person name="Oyzerski R."/>
            <person name="Moretto M."/>
            <person name="Gutin N."/>
            <person name="Stefanini M."/>
            <person name="Chen Y."/>
            <person name="Segala C."/>
            <person name="Davenport C."/>
            <person name="Dematte L."/>
            <person name="Mraz A."/>
            <person name="Battilana J."/>
            <person name="Stormo K."/>
            <person name="Costa F."/>
            <person name="Tao Q."/>
            <person name="Si-Ammour A."/>
            <person name="Harkins T."/>
            <person name="Lackey A."/>
            <person name="Perbost C."/>
            <person name="Taillon B."/>
            <person name="Stella A."/>
            <person name="Solovyev V."/>
            <person name="Fawcett J.A."/>
            <person name="Sterck L."/>
            <person name="Vandepoele K."/>
            <person name="Grando S.M."/>
            <person name="Toppo S."/>
            <person name="Moser C."/>
            <person name="Lanchbury J."/>
            <person name="Bogden R."/>
            <person name="Skolnick M."/>
            <person name="Sgaramella V."/>
            <person name="Bhatnagar S.K."/>
            <person name="Fontana P."/>
            <person name="Gutin A."/>
            <person name="Van de Peer Y."/>
            <person name="Salamini F."/>
            <person name="Viola R."/>
        </authorList>
    </citation>
    <scope>NUCLEOTIDE SEQUENCE</scope>
</reference>
<gene>
    <name evidence="1" type="ORF">VITISV_010648</name>
</gene>
<dbReference type="EMBL" id="AM482533">
    <property type="protein sequence ID" value="CAN83930.1"/>
    <property type="molecule type" value="Genomic_DNA"/>
</dbReference>
<dbReference type="ExpressionAtlas" id="A5C4Z4">
    <property type="expression patterns" value="baseline"/>
</dbReference>
<dbReference type="AlphaFoldDB" id="A5C4Z4"/>
<protein>
    <submittedName>
        <fullName evidence="1">Uncharacterized protein</fullName>
    </submittedName>
</protein>
<organism evidence="1">
    <name type="scientific">Vitis vinifera</name>
    <name type="common">Grape</name>
    <dbReference type="NCBI Taxonomy" id="29760"/>
    <lineage>
        <taxon>Eukaryota</taxon>
        <taxon>Viridiplantae</taxon>
        <taxon>Streptophyta</taxon>
        <taxon>Embryophyta</taxon>
        <taxon>Tracheophyta</taxon>
        <taxon>Spermatophyta</taxon>
        <taxon>Magnoliopsida</taxon>
        <taxon>eudicotyledons</taxon>
        <taxon>Gunneridae</taxon>
        <taxon>Pentapetalae</taxon>
        <taxon>rosids</taxon>
        <taxon>Vitales</taxon>
        <taxon>Vitaceae</taxon>
        <taxon>Viteae</taxon>
        <taxon>Vitis</taxon>
    </lineage>
</organism>
<name>A5C4Z4_VITVI</name>